<organism evidence="1 2">
    <name type="scientific">Enterococcus faecium SD2A-2</name>
    <dbReference type="NCBI Taxonomy" id="1244154"/>
    <lineage>
        <taxon>Bacteria</taxon>
        <taxon>Bacillati</taxon>
        <taxon>Bacillota</taxon>
        <taxon>Bacilli</taxon>
        <taxon>Lactobacillales</taxon>
        <taxon>Enterococcaceae</taxon>
        <taxon>Enterococcus</taxon>
    </lineage>
</organism>
<sequence length="53" mass="5748">MPAITAKITTIFVNFIKHSSYFLLADVINALTADPKTNDIIPSVNPDSSIKLS</sequence>
<proteinExistence type="predicted"/>
<dbReference type="EMBL" id="ATIT01000049">
    <property type="protein sequence ID" value="EPI14799.1"/>
    <property type="molecule type" value="Genomic_DNA"/>
</dbReference>
<name>A0AB73ABW9_ENTFC</name>
<reference evidence="1 2" key="1">
    <citation type="submission" date="2013-06" db="EMBL/GenBank/DDBJ databases">
        <authorList>
            <person name="Weinstock G."/>
            <person name="Sodergren E."/>
            <person name="Lobos E.A."/>
            <person name="Fulton L."/>
            <person name="Fulton R."/>
            <person name="Courtney L."/>
            <person name="Fronick C."/>
            <person name="O'Laughlin M."/>
            <person name="Godfrey J."/>
            <person name="Wilson R.M."/>
            <person name="Miner T."/>
            <person name="Farmer C."/>
            <person name="Delehaunty K."/>
            <person name="Cordes M."/>
            <person name="Minx P."/>
            <person name="Tomlinson C."/>
            <person name="Chen J."/>
            <person name="Wollam A."/>
            <person name="Pepin K.H."/>
            <person name="Bhonagiri V."/>
            <person name="Zhang X."/>
            <person name="Warren W."/>
            <person name="Mitreva M."/>
            <person name="Mardis E.R."/>
            <person name="Wilson R.K."/>
        </authorList>
    </citation>
    <scope>NUCLEOTIDE SEQUENCE [LARGE SCALE GENOMIC DNA]</scope>
    <source>
        <strain evidence="1 2">SD2A-2</strain>
    </source>
</reference>
<dbReference type="AlphaFoldDB" id="A0AB73ABW9"/>
<accession>A0AB73ABW9</accession>
<evidence type="ECO:0000313" key="1">
    <source>
        <dbReference type="EMBL" id="EPI14799.1"/>
    </source>
</evidence>
<comment type="caution">
    <text evidence="1">The sequence shown here is derived from an EMBL/GenBank/DDBJ whole genome shotgun (WGS) entry which is preliminary data.</text>
</comment>
<dbReference type="Proteomes" id="UP000014622">
    <property type="component" value="Unassembled WGS sequence"/>
</dbReference>
<gene>
    <name evidence="1" type="ORF">D356_00579</name>
</gene>
<evidence type="ECO:0000313" key="2">
    <source>
        <dbReference type="Proteomes" id="UP000014622"/>
    </source>
</evidence>
<protein>
    <submittedName>
        <fullName evidence="1">Uncharacterized protein</fullName>
    </submittedName>
</protein>